<feature type="repeat" description="ANK" evidence="1">
    <location>
        <begin position="311"/>
        <end position="343"/>
    </location>
</feature>
<dbReference type="PRINTS" id="PR01415">
    <property type="entry name" value="ANKYRIN"/>
</dbReference>
<proteinExistence type="predicted"/>
<dbReference type="InterPro" id="IPR002110">
    <property type="entry name" value="Ankyrin_rpt"/>
</dbReference>
<keyword evidence="1" id="KW-0040">ANK repeat</keyword>
<dbReference type="KEGG" id="tva:4759460"/>
<keyword evidence="4" id="KW-1185">Reference proteome</keyword>
<reference evidence="3" key="1">
    <citation type="submission" date="2006-10" db="EMBL/GenBank/DDBJ databases">
        <authorList>
            <person name="Amadeo P."/>
            <person name="Zhao Q."/>
            <person name="Wortman J."/>
            <person name="Fraser-Liggett C."/>
            <person name="Carlton J."/>
        </authorList>
    </citation>
    <scope>NUCLEOTIDE SEQUENCE</scope>
    <source>
        <strain evidence="3">G3</strain>
    </source>
</reference>
<dbReference type="InterPro" id="IPR020683">
    <property type="entry name" value="DUF3447"/>
</dbReference>
<dbReference type="STRING" id="5722.A2F0D8"/>
<dbReference type="SUPFAM" id="SSF48403">
    <property type="entry name" value="Ankyrin repeat"/>
    <property type="match status" value="2"/>
</dbReference>
<dbReference type="VEuPathDB" id="TrichDB:TVAG_293530"/>
<dbReference type="VEuPathDB" id="TrichDB:TVAG_287110"/>
<dbReference type="Pfam" id="PF12796">
    <property type="entry name" value="Ank_2"/>
    <property type="match status" value="2"/>
</dbReference>
<dbReference type="EMBL" id="DS113561">
    <property type="protein sequence ID" value="EAY01633.1"/>
    <property type="molecule type" value="Genomic_DNA"/>
</dbReference>
<dbReference type="RefSeq" id="XP_001330365.1">
    <property type="nucleotide sequence ID" value="XM_001330330.1"/>
</dbReference>
<dbReference type="Pfam" id="PF11929">
    <property type="entry name" value="DUF3447"/>
    <property type="match status" value="1"/>
</dbReference>
<dbReference type="AlphaFoldDB" id="A2F0D8"/>
<protein>
    <recommendedName>
        <fullName evidence="2">DUF3447 domain-containing protein</fullName>
    </recommendedName>
</protein>
<dbReference type="SMART" id="SM00248">
    <property type="entry name" value="ANK"/>
    <property type="match status" value="6"/>
</dbReference>
<accession>A2F0D8</accession>
<dbReference type="Gene3D" id="1.25.40.20">
    <property type="entry name" value="Ankyrin repeat-containing domain"/>
    <property type="match status" value="1"/>
</dbReference>
<feature type="domain" description="DUF3447" evidence="2">
    <location>
        <begin position="197"/>
        <end position="272"/>
    </location>
</feature>
<feature type="repeat" description="ANK" evidence="1">
    <location>
        <begin position="344"/>
        <end position="376"/>
    </location>
</feature>
<dbReference type="eggNOG" id="KOG4412">
    <property type="taxonomic scope" value="Eukaryota"/>
</dbReference>
<gene>
    <name evidence="3" type="ORF">TVAG_292660</name>
</gene>
<dbReference type="PANTHER" id="PTHR24182">
    <property type="entry name" value="ANKYRIN REPEAT AND SOCS BOX CONTAINING 4"/>
    <property type="match status" value="1"/>
</dbReference>
<feature type="repeat" description="ANK" evidence="1">
    <location>
        <begin position="410"/>
        <end position="441"/>
    </location>
</feature>
<name>A2F0D8_TRIV3</name>
<evidence type="ECO:0000259" key="2">
    <source>
        <dbReference type="Pfam" id="PF11929"/>
    </source>
</evidence>
<sequence length="441" mass="50794">MTDQGIHPSKYRELRSTYKYHIDTFIALYQLKTRNDEDLNSIYKMIKTELIESKRFLPKNVIGNVLDIITYNNRETKSYLKLAKFISDDYHVTRVPNIADVSKYLFYKEYGIQLDNFDVYDEKNFENLDIHSENTIYRAIMDNDLEKFISFTERDEFDKNQTLDSKLYPYSGKGFSLLELCCYHGAVDCFKLLRTKFNSEITQRCLQLSFLGRNQEIMSECLKYQTPDDDCMKYAIISHNIDFVTFLMNEYKLGIDLKICGNYNNLDSFLVYFDQTNDFNKCFAYSAMFSIPSLCEYFVSLGANANEKNENEETALHYAAKSNNKETADLLISHGAKINEQNEFGDTPFHSAAKSNSNEIAEVLISHGANINRTNRYRQFPLINAADKNSKETAKVLISHGANINEKNESGETPLYIAAGGNCKELVEILISHGANINEKK</sequence>
<evidence type="ECO:0000313" key="3">
    <source>
        <dbReference type="EMBL" id="EAY01633.1"/>
    </source>
</evidence>
<dbReference type="InterPro" id="IPR036770">
    <property type="entry name" value="Ankyrin_rpt-contain_sf"/>
</dbReference>
<dbReference type="InParanoid" id="A2F0D8"/>
<dbReference type="PANTHER" id="PTHR24182:SF13">
    <property type="entry name" value="LD18443P"/>
    <property type="match status" value="1"/>
</dbReference>
<dbReference type="Proteomes" id="UP000001542">
    <property type="component" value="Unassembled WGS sequence"/>
</dbReference>
<evidence type="ECO:0000256" key="1">
    <source>
        <dbReference type="PROSITE-ProRule" id="PRU00023"/>
    </source>
</evidence>
<dbReference type="OrthoDB" id="6281279at2759"/>
<reference evidence="3" key="2">
    <citation type="journal article" date="2007" name="Science">
        <title>Draft genome sequence of the sexually transmitted pathogen Trichomonas vaginalis.</title>
        <authorList>
            <person name="Carlton J.M."/>
            <person name="Hirt R.P."/>
            <person name="Silva J.C."/>
            <person name="Delcher A.L."/>
            <person name="Schatz M."/>
            <person name="Zhao Q."/>
            <person name="Wortman J.R."/>
            <person name="Bidwell S.L."/>
            <person name="Alsmark U.C.M."/>
            <person name="Besteiro S."/>
            <person name="Sicheritz-Ponten T."/>
            <person name="Noel C.J."/>
            <person name="Dacks J.B."/>
            <person name="Foster P.G."/>
            <person name="Simillion C."/>
            <person name="Van de Peer Y."/>
            <person name="Miranda-Saavedra D."/>
            <person name="Barton G.J."/>
            <person name="Westrop G.D."/>
            <person name="Mueller S."/>
            <person name="Dessi D."/>
            <person name="Fiori P.L."/>
            <person name="Ren Q."/>
            <person name="Paulsen I."/>
            <person name="Zhang H."/>
            <person name="Bastida-Corcuera F.D."/>
            <person name="Simoes-Barbosa A."/>
            <person name="Brown M.T."/>
            <person name="Hayes R.D."/>
            <person name="Mukherjee M."/>
            <person name="Okumura C.Y."/>
            <person name="Schneider R."/>
            <person name="Smith A.J."/>
            <person name="Vanacova S."/>
            <person name="Villalvazo M."/>
            <person name="Haas B.J."/>
            <person name="Pertea M."/>
            <person name="Feldblyum T.V."/>
            <person name="Utterback T.R."/>
            <person name="Shu C.L."/>
            <person name="Osoegawa K."/>
            <person name="de Jong P.J."/>
            <person name="Hrdy I."/>
            <person name="Horvathova L."/>
            <person name="Zubacova Z."/>
            <person name="Dolezal P."/>
            <person name="Malik S.B."/>
            <person name="Logsdon J.M. Jr."/>
            <person name="Henze K."/>
            <person name="Gupta A."/>
            <person name="Wang C.C."/>
            <person name="Dunne R.L."/>
            <person name="Upcroft J.A."/>
            <person name="Upcroft P."/>
            <person name="White O."/>
            <person name="Salzberg S.L."/>
            <person name="Tang P."/>
            <person name="Chiu C.-H."/>
            <person name="Lee Y.-S."/>
            <person name="Embley T.M."/>
            <person name="Coombs G.H."/>
            <person name="Mottram J.C."/>
            <person name="Tachezy J."/>
            <person name="Fraser-Liggett C.M."/>
            <person name="Johnson P.J."/>
        </authorList>
    </citation>
    <scope>NUCLEOTIDE SEQUENCE [LARGE SCALE GENOMIC DNA]</scope>
    <source>
        <strain evidence="3">G3</strain>
    </source>
</reference>
<dbReference type="PROSITE" id="PS50297">
    <property type="entry name" value="ANK_REP_REGION"/>
    <property type="match status" value="3"/>
</dbReference>
<feature type="repeat" description="ANK" evidence="1">
    <location>
        <begin position="377"/>
        <end position="409"/>
    </location>
</feature>
<organism evidence="3 4">
    <name type="scientific">Trichomonas vaginalis (strain ATCC PRA-98 / G3)</name>
    <dbReference type="NCBI Taxonomy" id="412133"/>
    <lineage>
        <taxon>Eukaryota</taxon>
        <taxon>Metamonada</taxon>
        <taxon>Parabasalia</taxon>
        <taxon>Trichomonadida</taxon>
        <taxon>Trichomonadidae</taxon>
        <taxon>Trichomonas</taxon>
    </lineage>
</organism>
<dbReference type="PROSITE" id="PS50088">
    <property type="entry name" value="ANK_REPEAT"/>
    <property type="match status" value="4"/>
</dbReference>
<dbReference type="VEuPathDB" id="TrichDB:TVAGG3_0216520"/>
<evidence type="ECO:0000313" key="4">
    <source>
        <dbReference type="Proteomes" id="UP000001542"/>
    </source>
</evidence>